<dbReference type="GO" id="GO:0005525">
    <property type="term" value="F:GTP binding"/>
    <property type="evidence" value="ECO:0007669"/>
    <property type="project" value="UniProtKB-UniRule"/>
</dbReference>
<keyword evidence="3 5" id="KW-0547">Nucleotide-binding</keyword>
<dbReference type="GO" id="GO:0007017">
    <property type="term" value="P:microtubule-based process"/>
    <property type="evidence" value="ECO:0007669"/>
    <property type="project" value="InterPro"/>
</dbReference>
<dbReference type="GO" id="GO:0005874">
    <property type="term" value="C:microtubule"/>
    <property type="evidence" value="ECO:0007669"/>
    <property type="project" value="UniProtKB-KW"/>
</dbReference>
<dbReference type="AlphaFoldDB" id="A0AAD9UL86"/>
<evidence type="ECO:0000256" key="5">
    <source>
        <dbReference type="RuleBase" id="RU000352"/>
    </source>
</evidence>
<evidence type="ECO:0000313" key="8">
    <source>
        <dbReference type="Proteomes" id="UP001209878"/>
    </source>
</evidence>
<dbReference type="Gene3D" id="3.40.50.1440">
    <property type="entry name" value="Tubulin/FtsZ, GTPase domain"/>
    <property type="match status" value="1"/>
</dbReference>
<evidence type="ECO:0000256" key="4">
    <source>
        <dbReference type="ARBA" id="ARBA00023134"/>
    </source>
</evidence>
<dbReference type="InterPro" id="IPR000217">
    <property type="entry name" value="Tubulin"/>
</dbReference>
<dbReference type="InterPro" id="IPR017975">
    <property type="entry name" value="Tubulin_CS"/>
</dbReference>
<dbReference type="EMBL" id="JAODUO010000013">
    <property type="protein sequence ID" value="KAK2193392.1"/>
    <property type="molecule type" value="Genomic_DNA"/>
</dbReference>
<evidence type="ECO:0000256" key="2">
    <source>
        <dbReference type="ARBA" id="ARBA00022701"/>
    </source>
</evidence>
<keyword evidence="4 5" id="KW-0342">GTP-binding</keyword>
<gene>
    <name evidence="7" type="ORF">NP493_13g03021</name>
</gene>
<organism evidence="7 8">
    <name type="scientific">Ridgeia piscesae</name>
    <name type="common">Tubeworm</name>
    <dbReference type="NCBI Taxonomy" id="27915"/>
    <lineage>
        <taxon>Eukaryota</taxon>
        <taxon>Metazoa</taxon>
        <taxon>Spiralia</taxon>
        <taxon>Lophotrochozoa</taxon>
        <taxon>Annelida</taxon>
        <taxon>Polychaeta</taxon>
        <taxon>Sedentaria</taxon>
        <taxon>Canalipalpata</taxon>
        <taxon>Sabellida</taxon>
        <taxon>Siboglinidae</taxon>
        <taxon>Ridgeia</taxon>
    </lineage>
</organism>
<dbReference type="InterPro" id="IPR008280">
    <property type="entry name" value="Tub_FtsZ_C"/>
</dbReference>
<dbReference type="SUPFAM" id="SSF55307">
    <property type="entry name" value="Tubulin C-terminal domain-like"/>
    <property type="match status" value="1"/>
</dbReference>
<dbReference type="PRINTS" id="PR01161">
    <property type="entry name" value="TUBULIN"/>
</dbReference>
<comment type="caution">
    <text evidence="7">The sequence shown here is derived from an EMBL/GenBank/DDBJ whole genome shotgun (WGS) entry which is preliminary data.</text>
</comment>
<evidence type="ECO:0000313" key="7">
    <source>
        <dbReference type="EMBL" id="KAK2193392.1"/>
    </source>
</evidence>
<evidence type="ECO:0000256" key="3">
    <source>
        <dbReference type="ARBA" id="ARBA00022741"/>
    </source>
</evidence>
<dbReference type="PROSITE" id="PS00227">
    <property type="entry name" value="TUBULIN"/>
    <property type="match status" value="1"/>
</dbReference>
<accession>A0AAD9UL86</accession>
<keyword evidence="2 5" id="KW-0493">Microtubule</keyword>
<dbReference type="InterPro" id="IPR036525">
    <property type="entry name" value="Tubulin/FtsZ_GTPase_sf"/>
</dbReference>
<dbReference type="CDD" id="cd02189">
    <property type="entry name" value="delta_zeta_tubulin-like"/>
    <property type="match status" value="1"/>
</dbReference>
<reference evidence="7" key="1">
    <citation type="journal article" date="2023" name="Mol. Biol. Evol.">
        <title>Third-Generation Sequencing Reveals the Adaptive Role of the Epigenome in Three Deep-Sea Polychaetes.</title>
        <authorList>
            <person name="Perez M."/>
            <person name="Aroh O."/>
            <person name="Sun Y."/>
            <person name="Lan Y."/>
            <person name="Juniper S.K."/>
            <person name="Young C.R."/>
            <person name="Angers B."/>
            <person name="Qian P.Y."/>
        </authorList>
    </citation>
    <scope>NUCLEOTIDE SEQUENCE</scope>
    <source>
        <strain evidence="7">R07B-5</strain>
    </source>
</reference>
<feature type="domain" description="Tubulin/FtsZ GTPase" evidence="6">
    <location>
        <begin position="30"/>
        <end position="232"/>
    </location>
</feature>
<dbReference type="InterPro" id="IPR003008">
    <property type="entry name" value="Tubulin_FtsZ_GTPase"/>
</dbReference>
<dbReference type="PANTHER" id="PTHR11588">
    <property type="entry name" value="TUBULIN"/>
    <property type="match status" value="1"/>
</dbReference>
<dbReference type="SUPFAM" id="SSF52490">
    <property type="entry name" value="Tubulin nucleotide-binding domain-like"/>
    <property type="match status" value="1"/>
</dbReference>
<dbReference type="Proteomes" id="UP001209878">
    <property type="component" value="Unassembled WGS sequence"/>
</dbReference>
<evidence type="ECO:0000259" key="6">
    <source>
        <dbReference type="SMART" id="SM00864"/>
    </source>
</evidence>
<keyword evidence="8" id="KW-1185">Reference proteome</keyword>
<protein>
    <recommendedName>
        <fullName evidence="6">Tubulin/FtsZ GTPase domain-containing protein</fullName>
    </recommendedName>
</protein>
<name>A0AAD9UL86_RIDPI</name>
<sequence length="352" mass="39125">MASVVVQVGQCGNQIGRMFWDISLNDNQNLTGHVYVNGDEKLRSVNIDTEPKVIRKLQNTDSKRVLRDGNLVVGRKGRGCNWALGYHGSSKQGSEGDSLEVAMDVLRKEIERCDHFSGVIMLHSLSGGTGAGLGSHLCELIRDEYPMHEMLNCAVTPHSHGESPLQHYNSLLCLAWLQRYSDGVVLFHNDEVLSLQENRRQKKCDVHHINKHIAECLCHLLLPVADVTPSSGVSIGLEPWQMLRSVCPMPALKLLHVTQATASKTVLQNLASQLTRTLRRRGSNNQTYSSLANLCVARGSGEVTFPSNLQQVESHLTSAYNCVKWNPQPIDFWFGNICLDCLVIFIVITFSL</sequence>
<comment type="similarity">
    <text evidence="1 5">Belongs to the tubulin family.</text>
</comment>
<dbReference type="SMART" id="SM00864">
    <property type="entry name" value="Tubulin"/>
    <property type="match status" value="1"/>
</dbReference>
<dbReference type="Pfam" id="PF00091">
    <property type="entry name" value="Tubulin"/>
    <property type="match status" value="1"/>
</dbReference>
<evidence type="ECO:0000256" key="1">
    <source>
        <dbReference type="ARBA" id="ARBA00009636"/>
    </source>
</evidence>
<proteinExistence type="inferred from homology"/>